<dbReference type="GO" id="GO:0033328">
    <property type="term" value="F:peroxisome membrane targeting sequence binding"/>
    <property type="evidence" value="ECO:0007669"/>
    <property type="project" value="TreeGrafter"/>
</dbReference>
<dbReference type="InterPro" id="IPR006708">
    <property type="entry name" value="Pex19"/>
</dbReference>
<comment type="caution">
    <text evidence="2">The sequence shown here is derived from an EMBL/GenBank/DDBJ whole genome shotgun (WGS) entry which is preliminary data.</text>
</comment>
<dbReference type="Proteomes" id="UP000247409">
    <property type="component" value="Unassembled WGS sequence"/>
</dbReference>
<dbReference type="OrthoDB" id="21292at2759"/>
<dbReference type="EMBL" id="NBIV01000020">
    <property type="protein sequence ID" value="PXF47789.1"/>
    <property type="molecule type" value="Genomic_DNA"/>
</dbReference>
<dbReference type="GO" id="GO:0005778">
    <property type="term" value="C:peroxisomal membrane"/>
    <property type="evidence" value="ECO:0007669"/>
    <property type="project" value="TreeGrafter"/>
</dbReference>
<evidence type="ECO:0000313" key="2">
    <source>
        <dbReference type="EMBL" id="PXF47789.1"/>
    </source>
</evidence>
<dbReference type="Pfam" id="PF04614">
    <property type="entry name" value="Pex19"/>
    <property type="match status" value="1"/>
</dbReference>
<dbReference type="STRING" id="448386.A0A2V3J0B5"/>
<feature type="region of interest" description="Disordered" evidence="1">
    <location>
        <begin position="110"/>
        <end position="136"/>
    </location>
</feature>
<dbReference type="PANTHER" id="PTHR12774:SF2">
    <property type="entry name" value="PEROXISOMAL BIOGENESIS FACTOR 19"/>
    <property type="match status" value="1"/>
</dbReference>
<dbReference type="GO" id="GO:0045046">
    <property type="term" value="P:protein import into peroxisome membrane"/>
    <property type="evidence" value="ECO:0007669"/>
    <property type="project" value="TreeGrafter"/>
</dbReference>
<sequence>MDDDELDNILDGALEAFDDVRDAPHTVSKAEASDTAEIAQDIAPNQSIHEETASKPPFGTDEASEALEEALNSLKKLGISQDQEKEDVIDQDVKLVEEFLTTLSSSFGALNAQNPVDGQSADATAPGETESAKGAAPEMEKFVDTIVGQLLSEDVLKYPMMQMRTAYEEWLPENAGSLTKEEKERYTVQKNLVEQICDKYTAKADSSEIMDLLSKMQDTGSPPDAILKKIDNASSPSPAVEAPDVDKLVEMCPMQ</sequence>
<evidence type="ECO:0000256" key="1">
    <source>
        <dbReference type="SAM" id="MobiDB-lite"/>
    </source>
</evidence>
<dbReference type="PANTHER" id="PTHR12774">
    <property type="entry name" value="PEROXISOMAL BIOGENESIS FACTOR 19"/>
    <property type="match status" value="1"/>
</dbReference>
<name>A0A2V3J0B5_9FLOR</name>
<keyword evidence="3" id="KW-1185">Reference proteome</keyword>
<organism evidence="2 3">
    <name type="scientific">Gracilariopsis chorda</name>
    <dbReference type="NCBI Taxonomy" id="448386"/>
    <lineage>
        <taxon>Eukaryota</taxon>
        <taxon>Rhodophyta</taxon>
        <taxon>Florideophyceae</taxon>
        <taxon>Rhodymeniophycidae</taxon>
        <taxon>Gracilariales</taxon>
        <taxon>Gracilariaceae</taxon>
        <taxon>Gracilariopsis</taxon>
    </lineage>
</organism>
<dbReference type="InterPro" id="IPR038322">
    <property type="entry name" value="Pex19_C_sf"/>
</dbReference>
<reference evidence="2 3" key="1">
    <citation type="journal article" date="2018" name="Mol. Biol. Evol.">
        <title>Analysis of the draft genome of the red seaweed Gracilariopsis chorda provides insights into genome size evolution in Rhodophyta.</title>
        <authorList>
            <person name="Lee J."/>
            <person name="Yang E.C."/>
            <person name="Graf L."/>
            <person name="Yang J.H."/>
            <person name="Qiu H."/>
            <person name="Zel Zion U."/>
            <person name="Chan C.X."/>
            <person name="Stephens T.G."/>
            <person name="Weber A.P.M."/>
            <person name="Boo G.H."/>
            <person name="Boo S.M."/>
            <person name="Kim K.M."/>
            <person name="Shin Y."/>
            <person name="Jung M."/>
            <person name="Lee S.J."/>
            <person name="Yim H.S."/>
            <person name="Lee J.H."/>
            <person name="Bhattacharya D."/>
            <person name="Yoon H.S."/>
        </authorList>
    </citation>
    <scope>NUCLEOTIDE SEQUENCE [LARGE SCALE GENOMIC DNA]</scope>
    <source>
        <strain evidence="2 3">SKKU-2015</strain>
        <tissue evidence="2">Whole body</tissue>
    </source>
</reference>
<accession>A0A2V3J0B5</accession>
<protein>
    <submittedName>
        <fullName evidence="2">Peroxisome biogenesis protein 19-1</fullName>
    </submittedName>
</protein>
<gene>
    <name evidence="2" type="ORF">BWQ96_02471</name>
</gene>
<proteinExistence type="predicted"/>
<evidence type="ECO:0000313" key="3">
    <source>
        <dbReference type="Proteomes" id="UP000247409"/>
    </source>
</evidence>
<feature type="region of interest" description="Disordered" evidence="1">
    <location>
        <begin position="43"/>
        <end position="64"/>
    </location>
</feature>
<dbReference type="AlphaFoldDB" id="A0A2V3J0B5"/>
<dbReference type="Gene3D" id="1.20.120.900">
    <property type="entry name" value="Pex19, mPTS binding domain"/>
    <property type="match status" value="1"/>
</dbReference>